<dbReference type="AlphaFoldDB" id="A0ABD2KV13"/>
<accession>A0ABD2KV13</accession>
<comment type="caution">
    <text evidence="1">The sequence shown here is derived from an EMBL/GenBank/DDBJ whole genome shotgun (WGS) entry which is preliminary data.</text>
</comment>
<keyword evidence="2" id="KW-1185">Reference proteome</keyword>
<proteinExistence type="predicted"/>
<dbReference type="EMBL" id="JBICBT010000650">
    <property type="protein sequence ID" value="KAL3106450.1"/>
    <property type="molecule type" value="Genomic_DNA"/>
</dbReference>
<sequence length="114" mass="12579">MPKTKTTPPRRDGGRRAETLTTVVTAVFMVTNAQRRHSFFGLSMCSTANGANESRHPYASESPLLLVLVDSSDETDERTMRKATLLSQMLGIDMARGSAQHPFGRLGGRRNNRT</sequence>
<evidence type="ECO:0000313" key="2">
    <source>
        <dbReference type="Proteomes" id="UP001620626"/>
    </source>
</evidence>
<name>A0ABD2KV13_9BILA</name>
<gene>
    <name evidence="1" type="ORF">niasHT_012189</name>
</gene>
<evidence type="ECO:0000313" key="1">
    <source>
        <dbReference type="EMBL" id="KAL3106450.1"/>
    </source>
</evidence>
<reference evidence="1 2" key="1">
    <citation type="submission" date="2024-10" db="EMBL/GenBank/DDBJ databases">
        <authorList>
            <person name="Kim D."/>
        </authorList>
    </citation>
    <scope>NUCLEOTIDE SEQUENCE [LARGE SCALE GENOMIC DNA]</scope>
    <source>
        <strain evidence="1">BH-2024</strain>
    </source>
</reference>
<protein>
    <submittedName>
        <fullName evidence="1">Uncharacterized protein</fullName>
    </submittedName>
</protein>
<organism evidence="1 2">
    <name type="scientific">Heterodera trifolii</name>
    <dbReference type="NCBI Taxonomy" id="157864"/>
    <lineage>
        <taxon>Eukaryota</taxon>
        <taxon>Metazoa</taxon>
        <taxon>Ecdysozoa</taxon>
        <taxon>Nematoda</taxon>
        <taxon>Chromadorea</taxon>
        <taxon>Rhabditida</taxon>
        <taxon>Tylenchina</taxon>
        <taxon>Tylenchomorpha</taxon>
        <taxon>Tylenchoidea</taxon>
        <taxon>Heteroderidae</taxon>
        <taxon>Heteroderinae</taxon>
        <taxon>Heterodera</taxon>
    </lineage>
</organism>
<dbReference type="Proteomes" id="UP001620626">
    <property type="component" value="Unassembled WGS sequence"/>
</dbReference>